<feature type="region of interest" description="Disordered" evidence="3">
    <location>
        <begin position="27"/>
        <end position="48"/>
    </location>
</feature>
<dbReference type="Pfam" id="PF00612">
    <property type="entry name" value="IQ"/>
    <property type="match status" value="2"/>
</dbReference>
<protein>
    <recommendedName>
        <fullName evidence="6">DUF4005 domain-containing protein</fullName>
    </recommendedName>
</protein>
<dbReference type="eggNOG" id="ENOG502QQK3">
    <property type="taxonomic scope" value="Eukaryota"/>
</dbReference>
<feature type="compositionally biased region" description="Low complexity" evidence="3">
    <location>
        <begin position="27"/>
        <end position="37"/>
    </location>
</feature>
<evidence type="ECO:0000256" key="3">
    <source>
        <dbReference type="SAM" id="MobiDB-lite"/>
    </source>
</evidence>
<dbReference type="SMART" id="SM00015">
    <property type="entry name" value="IQ"/>
    <property type="match status" value="2"/>
</dbReference>
<name>A0A0D9VF39_9ORYZ</name>
<dbReference type="Gramene" id="LPERR02G11150.1">
    <property type="protein sequence ID" value="LPERR02G11150.1"/>
    <property type="gene ID" value="LPERR02G11150"/>
</dbReference>
<feature type="compositionally biased region" description="Basic and acidic residues" evidence="3">
    <location>
        <begin position="266"/>
        <end position="283"/>
    </location>
</feature>
<dbReference type="EnsemblPlants" id="LPERR02G11150.1">
    <property type="protein sequence ID" value="LPERR02G11150.1"/>
    <property type="gene ID" value="LPERR02G11150"/>
</dbReference>
<dbReference type="InterPro" id="IPR000048">
    <property type="entry name" value="IQ_motif_EF-hand-BS"/>
</dbReference>
<reference evidence="5" key="2">
    <citation type="submission" date="2013-12" db="EMBL/GenBank/DDBJ databases">
        <authorList>
            <person name="Yu Y."/>
            <person name="Lee S."/>
            <person name="de Baynast K."/>
            <person name="Wissotski M."/>
            <person name="Liu L."/>
            <person name="Talag J."/>
            <person name="Goicoechea J."/>
            <person name="Angelova A."/>
            <person name="Jetty R."/>
            <person name="Kudrna D."/>
            <person name="Golser W."/>
            <person name="Rivera L."/>
            <person name="Zhang J."/>
            <person name="Wing R."/>
        </authorList>
    </citation>
    <scope>NUCLEOTIDE SEQUENCE</scope>
</reference>
<evidence type="ECO:0000256" key="2">
    <source>
        <dbReference type="ARBA" id="ARBA00024341"/>
    </source>
</evidence>
<accession>A0A0D9VF39</accession>
<organism evidence="4 5">
    <name type="scientific">Leersia perrieri</name>
    <dbReference type="NCBI Taxonomy" id="77586"/>
    <lineage>
        <taxon>Eukaryota</taxon>
        <taxon>Viridiplantae</taxon>
        <taxon>Streptophyta</taxon>
        <taxon>Embryophyta</taxon>
        <taxon>Tracheophyta</taxon>
        <taxon>Spermatophyta</taxon>
        <taxon>Magnoliopsida</taxon>
        <taxon>Liliopsida</taxon>
        <taxon>Poales</taxon>
        <taxon>Poaceae</taxon>
        <taxon>BOP clade</taxon>
        <taxon>Oryzoideae</taxon>
        <taxon>Oryzeae</taxon>
        <taxon>Oryzinae</taxon>
        <taxon>Leersia</taxon>
    </lineage>
</organism>
<keyword evidence="1" id="KW-0112">Calmodulin-binding</keyword>
<dbReference type="PANTHER" id="PTHR32295">
    <property type="entry name" value="IQ-DOMAIN 5-RELATED"/>
    <property type="match status" value="1"/>
</dbReference>
<evidence type="ECO:0008006" key="6">
    <source>
        <dbReference type="Google" id="ProtNLM"/>
    </source>
</evidence>
<proteinExistence type="inferred from homology"/>
<reference evidence="4" key="3">
    <citation type="submission" date="2015-04" db="UniProtKB">
        <authorList>
            <consortium name="EnsemblPlants"/>
        </authorList>
    </citation>
    <scope>IDENTIFICATION</scope>
</reference>
<dbReference type="PROSITE" id="PS50096">
    <property type="entry name" value="IQ"/>
    <property type="match status" value="2"/>
</dbReference>
<sequence length="445" mass="47948">MGKKHASAGGGGGGGWFAAIRKVFRSSSSKNAAASVAADKKGGEEGEEKAEVLLLEHFPAGETSEGTTANEEGVPVVAKREGEDGEGGDVERARALAAAAARVVRMSALRRDSREEHAAVRIQAFYRGYLARRALRALRGLVRLQALVRGHQVRRQVHLTMRCMQALVRAQARVRARRLSHHLHHDARRLPPLIPISTTAAATYGSRRRNNNNYYHAAAAQLGEQDDESDDDAHARRQQRGGGNGVTKSRSRSGSPFGVWDGSSRTPEEDRAEGARRSDAAARRDRARAYAYGYRQRHLQEKAGTGGLQWLDSWMAAAQAPEPDKNRRAAADRTVDIDTTSHRNPLNSHSGIAHGRPLMVRSYMAATQSARARARTAPPGTPTHGRNRSGAAVFAVDTSSSSQSGSAGAHVQEPCAVYGTEVGCTGEWTPPRLAVAGRAARLVYT</sequence>
<dbReference type="HOGENOM" id="CLU_048049_0_0_1"/>
<reference evidence="4 5" key="1">
    <citation type="submission" date="2012-08" db="EMBL/GenBank/DDBJ databases">
        <title>Oryza genome evolution.</title>
        <authorList>
            <person name="Wing R.A."/>
        </authorList>
    </citation>
    <scope>NUCLEOTIDE SEQUENCE</scope>
</reference>
<evidence type="ECO:0000256" key="1">
    <source>
        <dbReference type="ARBA" id="ARBA00022860"/>
    </source>
</evidence>
<dbReference type="Gene3D" id="1.20.5.190">
    <property type="match status" value="1"/>
</dbReference>
<dbReference type="PANTHER" id="PTHR32295:SF33">
    <property type="entry name" value="PROTEIN IQ-DOMAIN 21"/>
    <property type="match status" value="1"/>
</dbReference>
<evidence type="ECO:0000313" key="4">
    <source>
        <dbReference type="EnsemblPlants" id="LPERR02G11150.1"/>
    </source>
</evidence>
<keyword evidence="5" id="KW-1185">Reference proteome</keyword>
<comment type="similarity">
    <text evidence="2">Belongs to the IQD family.</text>
</comment>
<dbReference type="Proteomes" id="UP000032180">
    <property type="component" value="Chromosome 2"/>
</dbReference>
<evidence type="ECO:0000313" key="5">
    <source>
        <dbReference type="Proteomes" id="UP000032180"/>
    </source>
</evidence>
<dbReference type="GO" id="GO:0005516">
    <property type="term" value="F:calmodulin binding"/>
    <property type="evidence" value="ECO:0007669"/>
    <property type="project" value="UniProtKB-KW"/>
</dbReference>
<dbReference type="STRING" id="77586.A0A0D9VF39"/>
<dbReference type="AlphaFoldDB" id="A0A0D9VF39"/>
<feature type="region of interest" description="Disordered" evidence="3">
    <location>
        <begin position="223"/>
        <end position="283"/>
    </location>
</feature>